<name>A0A975R8G2_9GAMM</name>
<feature type="transmembrane region" description="Helical" evidence="1">
    <location>
        <begin position="12"/>
        <end position="29"/>
    </location>
</feature>
<evidence type="ECO:0000256" key="1">
    <source>
        <dbReference type="SAM" id="Phobius"/>
    </source>
</evidence>
<dbReference type="RefSeq" id="WP_215581431.1">
    <property type="nucleotide sequence ID" value="NZ_CP073754.1"/>
</dbReference>
<evidence type="ECO:0000313" key="2">
    <source>
        <dbReference type="EMBL" id="QWF70355.1"/>
    </source>
</evidence>
<accession>A0A975R8G2</accession>
<protein>
    <submittedName>
        <fullName evidence="2">Uncharacterized protein</fullName>
    </submittedName>
</protein>
<evidence type="ECO:0000313" key="3">
    <source>
        <dbReference type="Proteomes" id="UP000676649"/>
    </source>
</evidence>
<dbReference type="Proteomes" id="UP000676649">
    <property type="component" value="Chromosome"/>
</dbReference>
<keyword evidence="1" id="KW-1133">Transmembrane helix</keyword>
<reference evidence="2" key="1">
    <citation type="submission" date="2021-04" db="EMBL/GenBank/DDBJ databases">
        <title>Draft genome sequence data of methanotrophic Methylovulum sp. strain S1L and Methylomonas sp. strain S2AM isolated from boreal lake water columns.</title>
        <authorList>
            <person name="Rissanen A.J."/>
            <person name="Mangayil R."/>
            <person name="Svenning M.M."/>
            <person name="Khanongnuch R."/>
        </authorList>
    </citation>
    <scope>NUCLEOTIDE SEQUENCE</scope>
    <source>
        <strain evidence="2">S2AM</strain>
    </source>
</reference>
<organism evidence="2 3">
    <name type="scientific">Methylomonas paludis</name>
    <dbReference type="NCBI Taxonomy" id="1173101"/>
    <lineage>
        <taxon>Bacteria</taxon>
        <taxon>Pseudomonadati</taxon>
        <taxon>Pseudomonadota</taxon>
        <taxon>Gammaproteobacteria</taxon>
        <taxon>Methylococcales</taxon>
        <taxon>Methylococcaceae</taxon>
        <taxon>Methylomonas</taxon>
    </lineage>
</organism>
<proteinExistence type="predicted"/>
<dbReference type="KEGG" id="mpad:KEF85_13565"/>
<dbReference type="AlphaFoldDB" id="A0A975R8G2"/>
<keyword evidence="3" id="KW-1185">Reference proteome</keyword>
<keyword evidence="1" id="KW-0472">Membrane</keyword>
<dbReference type="EMBL" id="CP073754">
    <property type="protein sequence ID" value="QWF70355.1"/>
    <property type="molecule type" value="Genomic_DNA"/>
</dbReference>
<sequence length="65" mass="7157">MAEQEKDNTWAVVIGVTVVAIAGVLWLKADETKHLKYSAQTDISSEAQTLAKHKDFNNDVLSQAK</sequence>
<gene>
    <name evidence="2" type="ORF">KEF85_13565</name>
</gene>
<keyword evidence="1" id="KW-0812">Transmembrane</keyword>